<feature type="transmembrane region" description="Helical" evidence="10">
    <location>
        <begin position="148"/>
        <end position="172"/>
    </location>
</feature>
<comment type="similarity">
    <text evidence="2">Belongs to the polyprenol kinase family.</text>
</comment>
<feature type="transmembrane region" description="Helical" evidence="10">
    <location>
        <begin position="6"/>
        <end position="25"/>
    </location>
</feature>
<accession>A0A2H1VR11</accession>
<evidence type="ECO:0000256" key="7">
    <source>
        <dbReference type="ARBA" id="ARBA00022824"/>
    </source>
</evidence>
<feature type="transmembrane region" description="Helical" evidence="10">
    <location>
        <begin position="353"/>
        <end position="372"/>
    </location>
</feature>
<sequence>MAYLSIGLVAYSFLFIIFVSVSCLVFKDNIYGGCTASTLVSALLLYAVQGQDLMFSLGWSTVAVMSYSALLRISLTVYPKTFTIGEAMVVTQSIVLFCVASLCKYFYNVTAEDDAEMKLINSVIFTVLSSVGIIVAAICILDDSQKTIAVFVYIISVAATYALMVLHVKLGLDCLVRLAEYVLLDMDRIKLFIFWLGCAFVAVFVIMVRTHLNVKANTITRKSFHILGSLVFLSGILYNIRLMTLAAGVGLGLVILLEALRKSGIDPISSSLQAAFNVYSDEKDVGSFAMTPIYLYVGLACPLILVPEHPGYELELLSGVLSIGIGDTAASWFGSKFGMNKWGTGPKTYEGTVFNILSQVALMHTIQIFGLLSVNNAMIRVAVAAAVSGVVEAKIDQVDNLILPLVTLLAFQSTFILC</sequence>
<name>A0A2H1VR11_SPOFR</name>
<dbReference type="InterPro" id="IPR032974">
    <property type="entry name" value="Polypren_kinase"/>
</dbReference>
<dbReference type="PANTHER" id="PTHR13205:SF15">
    <property type="entry name" value="DOLICHOL KINASE"/>
    <property type="match status" value="1"/>
</dbReference>
<feature type="transmembrane region" description="Helical" evidence="10">
    <location>
        <begin position="285"/>
        <end position="307"/>
    </location>
</feature>
<feature type="transmembrane region" description="Helical" evidence="10">
    <location>
        <begin position="119"/>
        <end position="141"/>
    </location>
</feature>
<dbReference type="GO" id="GO:0043048">
    <property type="term" value="P:dolichyl monophosphate biosynthetic process"/>
    <property type="evidence" value="ECO:0007669"/>
    <property type="project" value="TreeGrafter"/>
</dbReference>
<evidence type="ECO:0000256" key="4">
    <source>
        <dbReference type="ARBA" id="ARBA00022679"/>
    </source>
</evidence>
<dbReference type="EMBL" id="ODYU01003897">
    <property type="protein sequence ID" value="SOQ43228.1"/>
    <property type="molecule type" value="Genomic_DNA"/>
</dbReference>
<keyword evidence="9 10" id="KW-0472">Membrane</keyword>
<dbReference type="GO" id="GO:0004168">
    <property type="term" value="F:dolichol kinase activity"/>
    <property type="evidence" value="ECO:0007669"/>
    <property type="project" value="UniProtKB-EC"/>
</dbReference>
<dbReference type="GO" id="GO:0005789">
    <property type="term" value="C:endoplasmic reticulum membrane"/>
    <property type="evidence" value="ECO:0007669"/>
    <property type="project" value="UniProtKB-SubCell"/>
</dbReference>
<feature type="transmembrane region" description="Helical" evidence="10">
    <location>
        <begin position="192"/>
        <end position="212"/>
    </location>
</feature>
<evidence type="ECO:0000256" key="5">
    <source>
        <dbReference type="ARBA" id="ARBA00022692"/>
    </source>
</evidence>
<evidence type="ECO:0000256" key="3">
    <source>
        <dbReference type="ARBA" id="ARBA00012132"/>
    </source>
</evidence>
<keyword evidence="5 10" id="KW-0812">Transmembrane</keyword>
<feature type="transmembrane region" description="Helical" evidence="10">
    <location>
        <begin position="30"/>
        <end position="48"/>
    </location>
</feature>
<evidence type="ECO:0000313" key="11">
    <source>
        <dbReference type="EMBL" id="SOQ43228.1"/>
    </source>
</evidence>
<evidence type="ECO:0000256" key="10">
    <source>
        <dbReference type="SAM" id="Phobius"/>
    </source>
</evidence>
<keyword evidence="7" id="KW-0256">Endoplasmic reticulum</keyword>
<keyword evidence="8 10" id="KW-1133">Transmembrane helix</keyword>
<dbReference type="PANTHER" id="PTHR13205">
    <property type="entry name" value="TRANSMEMBRANE PROTEIN 15-RELATED"/>
    <property type="match status" value="1"/>
</dbReference>
<evidence type="ECO:0000256" key="8">
    <source>
        <dbReference type="ARBA" id="ARBA00022989"/>
    </source>
</evidence>
<protein>
    <recommendedName>
        <fullName evidence="3">dolichol kinase</fullName>
        <ecNumber evidence="3">2.7.1.108</ecNumber>
    </recommendedName>
</protein>
<dbReference type="AlphaFoldDB" id="A0A2H1VR11"/>
<feature type="transmembrane region" description="Helical" evidence="10">
    <location>
        <begin position="54"/>
        <end position="75"/>
    </location>
</feature>
<gene>
    <name evidence="11" type="ORF">SFRICE_000419</name>
</gene>
<organism evidence="11">
    <name type="scientific">Spodoptera frugiperda</name>
    <name type="common">Fall armyworm</name>
    <dbReference type="NCBI Taxonomy" id="7108"/>
    <lineage>
        <taxon>Eukaryota</taxon>
        <taxon>Metazoa</taxon>
        <taxon>Ecdysozoa</taxon>
        <taxon>Arthropoda</taxon>
        <taxon>Hexapoda</taxon>
        <taxon>Insecta</taxon>
        <taxon>Pterygota</taxon>
        <taxon>Neoptera</taxon>
        <taxon>Endopterygota</taxon>
        <taxon>Lepidoptera</taxon>
        <taxon>Glossata</taxon>
        <taxon>Ditrysia</taxon>
        <taxon>Noctuoidea</taxon>
        <taxon>Noctuidae</taxon>
        <taxon>Amphipyrinae</taxon>
        <taxon>Spodoptera</taxon>
    </lineage>
</organism>
<evidence type="ECO:0000256" key="6">
    <source>
        <dbReference type="ARBA" id="ARBA00022777"/>
    </source>
</evidence>
<reference evidence="11" key="1">
    <citation type="submission" date="2016-07" db="EMBL/GenBank/DDBJ databases">
        <authorList>
            <person name="Bretaudeau A."/>
        </authorList>
    </citation>
    <scope>NUCLEOTIDE SEQUENCE</scope>
    <source>
        <strain evidence="11">Rice</strain>
        <tissue evidence="11">Whole body</tissue>
    </source>
</reference>
<feature type="transmembrane region" description="Helical" evidence="10">
    <location>
        <begin position="87"/>
        <end position="107"/>
    </location>
</feature>
<keyword evidence="4" id="KW-0808">Transferase</keyword>
<dbReference type="EC" id="2.7.1.108" evidence="3"/>
<evidence type="ECO:0000256" key="1">
    <source>
        <dbReference type="ARBA" id="ARBA00004477"/>
    </source>
</evidence>
<evidence type="ECO:0000256" key="9">
    <source>
        <dbReference type="ARBA" id="ARBA00023136"/>
    </source>
</evidence>
<comment type="subcellular location">
    <subcellularLocation>
        <location evidence="1">Endoplasmic reticulum membrane</location>
        <topology evidence="1">Multi-pass membrane protein</topology>
    </subcellularLocation>
</comment>
<evidence type="ECO:0000256" key="2">
    <source>
        <dbReference type="ARBA" id="ARBA00010794"/>
    </source>
</evidence>
<feature type="transmembrane region" description="Helical" evidence="10">
    <location>
        <begin position="314"/>
        <end position="333"/>
    </location>
</feature>
<keyword evidence="6" id="KW-0418">Kinase</keyword>
<feature type="transmembrane region" description="Helical" evidence="10">
    <location>
        <begin position="224"/>
        <end position="257"/>
    </location>
</feature>
<proteinExistence type="inferred from homology"/>